<dbReference type="InterPro" id="IPR036388">
    <property type="entry name" value="WH-like_DNA-bd_sf"/>
</dbReference>
<keyword evidence="6" id="KW-1185">Reference proteome</keyword>
<feature type="domain" description="M protein trans-acting positive regulator (MGA) HTH" evidence="4">
    <location>
        <begin position="93"/>
        <end position="142"/>
    </location>
</feature>
<dbReference type="Pfam" id="PF08280">
    <property type="entry name" value="HTH_Mga"/>
    <property type="match status" value="1"/>
</dbReference>
<dbReference type="Gene3D" id="1.10.10.10">
    <property type="entry name" value="Winged helix-like DNA-binding domain superfamily/Winged helix DNA-binding domain"/>
    <property type="match status" value="1"/>
</dbReference>
<dbReference type="SUPFAM" id="SSF46785">
    <property type="entry name" value="Winged helix' DNA-binding domain"/>
    <property type="match status" value="1"/>
</dbReference>
<protein>
    <recommendedName>
        <fullName evidence="4">M protein trans-acting positive regulator (MGA) HTH domain-containing protein</fullName>
    </recommendedName>
</protein>
<dbReference type="PANTHER" id="PTHR30185">
    <property type="entry name" value="CRYPTIC BETA-GLUCOSIDE BGL OPERON ANTITERMINATOR"/>
    <property type="match status" value="1"/>
</dbReference>
<evidence type="ECO:0000256" key="2">
    <source>
        <dbReference type="ARBA" id="ARBA00023163"/>
    </source>
</evidence>
<dbReference type="OrthoDB" id="366124at2"/>
<evidence type="ECO:0000313" key="5">
    <source>
        <dbReference type="EMBL" id="ORC35867.1"/>
    </source>
</evidence>
<sequence length="685" mass="76396">MTSRLLEVLKLLAGSSNYTTVEQIAEATGAGVRTIHRDLEVLERSLSLRGVRMERRRGFGVRLIDPVPTRLMESAGHMRGPSVAESGQRPLLILLYMILAADWIKLSEIAHVLFVSDSTVSSDISSLEEILPDSVFIEKQKGTGVRMLADETDIRMLFLSAFPNFVPVYLLYGSENDGDSGSGEERMIRLIGIRDYRDRFFTIIREAEDVLGYRLSPSSSGVLYSYLFLLARRIPLTGNLRRLSPSGLNIPEIYIQAARRMMTVDAWELLSSDSDTNEEVLLLARVLASLETAAASVESVEEYLGDLWGPVNAIIEHTLGSLEGSRRVWLHDDRLLLNYLRMTLSAAARRIDLGIPGWRETGLHPYPGLEDSPEAASLVTQFMAEMDDRLPDISPSKVRREIQEASLALGAHIEVLQSRHAPELRVRILCLEGLGMSNYIAALVRDVLPRGVLIDSQWDPDFEENQVPGEYDLVISSFPVKIRGCRHLIIRVDSSPEDIRAQLREAAADLERPGVRPENDEPKRPERKRDVVTLGGQAQDLSLPVIMSVISGFFVEKRQARSDLLSQAVLALSERGDCNTEILRRDFERRESYGSLVFEELNVRILHCRTEGVPEPRAGVIQTVPMEPTVLVLAAPLTASPVQTHALSEIVIALTDFGDFADVLARGSRRDIQGRLLTLFSQKFG</sequence>
<reference evidence="5 6" key="1">
    <citation type="submission" date="2017-03" db="EMBL/GenBank/DDBJ databases">
        <title>Draft Genome sequence of Marispirochaeta sp. strain JC444.</title>
        <authorList>
            <person name="Shivani Y."/>
            <person name="Subhash Y."/>
            <person name="Sasikala C."/>
            <person name="Ramana C."/>
        </authorList>
    </citation>
    <scope>NUCLEOTIDE SEQUENCE [LARGE SCALE GENOMIC DNA]</scope>
    <source>
        <strain evidence="5 6">JC444</strain>
    </source>
</reference>
<evidence type="ECO:0000256" key="1">
    <source>
        <dbReference type="ARBA" id="ARBA00023015"/>
    </source>
</evidence>
<dbReference type="EMBL" id="MWQY01000007">
    <property type="protein sequence ID" value="ORC35867.1"/>
    <property type="molecule type" value="Genomic_DNA"/>
</dbReference>
<dbReference type="RefSeq" id="WP_083049625.1">
    <property type="nucleotide sequence ID" value="NZ_CAXXQO010000003.1"/>
</dbReference>
<dbReference type="InterPro" id="IPR036390">
    <property type="entry name" value="WH_DNA-bd_sf"/>
</dbReference>
<evidence type="ECO:0000313" key="6">
    <source>
        <dbReference type="Proteomes" id="UP000192343"/>
    </source>
</evidence>
<comment type="caution">
    <text evidence="5">The sequence shown here is derived from an EMBL/GenBank/DDBJ whole genome shotgun (WGS) entry which is preliminary data.</text>
</comment>
<accession>A0A1Y1RZ22</accession>
<dbReference type="InterPro" id="IPR050661">
    <property type="entry name" value="BglG_antiterminators"/>
</dbReference>
<name>A0A1Y1RZ22_9SPIO</name>
<dbReference type="AlphaFoldDB" id="A0A1Y1RZ22"/>
<feature type="region of interest" description="Disordered" evidence="3">
    <location>
        <begin position="510"/>
        <end position="530"/>
    </location>
</feature>
<proteinExistence type="predicted"/>
<dbReference type="PANTHER" id="PTHR30185:SF18">
    <property type="entry name" value="TRANSCRIPTIONAL REGULATOR MTLR"/>
    <property type="match status" value="1"/>
</dbReference>
<dbReference type="STRING" id="1963862.B4O97_07290"/>
<gene>
    <name evidence="5" type="ORF">B4O97_07290</name>
</gene>
<dbReference type="InterPro" id="IPR013199">
    <property type="entry name" value="HTH_Mga_DNA-bd_dom"/>
</dbReference>
<keyword evidence="1" id="KW-0805">Transcription regulation</keyword>
<evidence type="ECO:0000259" key="4">
    <source>
        <dbReference type="Pfam" id="PF08280"/>
    </source>
</evidence>
<evidence type="ECO:0000256" key="3">
    <source>
        <dbReference type="SAM" id="MobiDB-lite"/>
    </source>
</evidence>
<organism evidence="5 6">
    <name type="scientific">Marispirochaeta aestuarii</name>
    <dbReference type="NCBI Taxonomy" id="1963862"/>
    <lineage>
        <taxon>Bacteria</taxon>
        <taxon>Pseudomonadati</taxon>
        <taxon>Spirochaetota</taxon>
        <taxon>Spirochaetia</taxon>
        <taxon>Spirochaetales</taxon>
        <taxon>Spirochaetaceae</taxon>
        <taxon>Marispirochaeta</taxon>
    </lineage>
</organism>
<keyword evidence="2" id="KW-0804">Transcription</keyword>
<dbReference type="Proteomes" id="UP000192343">
    <property type="component" value="Unassembled WGS sequence"/>
</dbReference>